<organism evidence="9 10">
    <name type="scientific">Breznakia blatticola</name>
    <dbReference type="NCBI Taxonomy" id="1754012"/>
    <lineage>
        <taxon>Bacteria</taxon>
        <taxon>Bacillati</taxon>
        <taxon>Bacillota</taxon>
        <taxon>Erysipelotrichia</taxon>
        <taxon>Erysipelotrichales</taxon>
        <taxon>Erysipelotrichaceae</taxon>
        <taxon>Breznakia</taxon>
    </lineage>
</organism>
<evidence type="ECO:0000256" key="4">
    <source>
        <dbReference type="ARBA" id="ARBA00022597"/>
    </source>
</evidence>
<protein>
    <submittedName>
        <fullName evidence="9">D-glucosaminate-specific PTS system IIB component</fullName>
    </submittedName>
</protein>
<dbReference type="EMBL" id="SODD01000061">
    <property type="protein sequence ID" value="TDW09368.1"/>
    <property type="molecule type" value="Genomic_DNA"/>
</dbReference>
<dbReference type="Proteomes" id="UP000294743">
    <property type="component" value="Unassembled WGS sequence"/>
</dbReference>
<evidence type="ECO:0000259" key="8">
    <source>
        <dbReference type="PROSITE" id="PS51101"/>
    </source>
</evidence>
<dbReference type="GO" id="GO:0008982">
    <property type="term" value="F:protein-N(PI)-phosphohistidine-sugar phosphotransferase activity"/>
    <property type="evidence" value="ECO:0007669"/>
    <property type="project" value="InterPro"/>
</dbReference>
<comment type="caution">
    <text evidence="9">The sequence shown here is derived from an EMBL/GenBank/DDBJ whole genome shotgun (WGS) entry which is preliminary data.</text>
</comment>
<dbReference type="SUPFAM" id="SSF52728">
    <property type="entry name" value="PTS IIb component"/>
    <property type="match status" value="1"/>
</dbReference>
<accession>A0A4R7ZA94</accession>
<dbReference type="PROSITE" id="PS51101">
    <property type="entry name" value="PTS_EIIB_TYPE_4"/>
    <property type="match status" value="1"/>
</dbReference>
<sequence>MNEIKLARVDFRLMHGQVITNWVKQVAANHILVVDEELEKNQFMAQVYLMAAPPGIKVNILSPERAVKNLVAGKFSQKNLLILFKSVESVKETFDRGLQLCELQIGGLGSGTGRVMISNQLSLDEKEAGLLKEMADKGVEIYFQAVPKEPRIGLDKALEKMG</sequence>
<keyword evidence="3" id="KW-0963">Cytoplasm</keyword>
<dbReference type="GO" id="GO:0005737">
    <property type="term" value="C:cytoplasm"/>
    <property type="evidence" value="ECO:0007669"/>
    <property type="project" value="UniProtKB-SubCell"/>
</dbReference>
<dbReference type="RefSeq" id="WP_134171329.1">
    <property type="nucleotide sequence ID" value="NZ_SODD01000061.1"/>
</dbReference>
<comment type="subcellular location">
    <subcellularLocation>
        <location evidence="1">Cytoplasm</location>
    </subcellularLocation>
</comment>
<evidence type="ECO:0000256" key="5">
    <source>
        <dbReference type="ARBA" id="ARBA00022679"/>
    </source>
</evidence>
<keyword evidence="6" id="KW-0598">Phosphotransferase system</keyword>
<evidence type="ECO:0000313" key="9">
    <source>
        <dbReference type="EMBL" id="TDW09368.1"/>
    </source>
</evidence>
<evidence type="ECO:0000313" key="10">
    <source>
        <dbReference type="Proteomes" id="UP000294743"/>
    </source>
</evidence>
<dbReference type="InterPro" id="IPR036667">
    <property type="entry name" value="PTS_IIB_sorbose-sp_sf"/>
</dbReference>
<dbReference type="OrthoDB" id="9788818at2"/>
<dbReference type="Gene3D" id="3.40.35.10">
    <property type="entry name" value="Phosphotransferase system, sorbose subfamily IIB component"/>
    <property type="match status" value="1"/>
</dbReference>
<reference evidence="9 10" key="1">
    <citation type="submission" date="2019-03" db="EMBL/GenBank/DDBJ databases">
        <title>Genomic Encyclopedia of Type Strains, Phase IV (KMG-IV): sequencing the most valuable type-strain genomes for metagenomic binning, comparative biology and taxonomic classification.</title>
        <authorList>
            <person name="Goeker M."/>
        </authorList>
    </citation>
    <scope>NUCLEOTIDE SEQUENCE [LARGE SCALE GENOMIC DNA]</scope>
    <source>
        <strain evidence="9 10">DSM 28867</strain>
    </source>
</reference>
<dbReference type="InterPro" id="IPR004720">
    <property type="entry name" value="PTS_IIB_sorbose-sp"/>
</dbReference>
<proteinExistence type="predicted"/>
<keyword evidence="2" id="KW-0813">Transport</keyword>
<evidence type="ECO:0000256" key="1">
    <source>
        <dbReference type="ARBA" id="ARBA00004496"/>
    </source>
</evidence>
<feature type="domain" description="PTS EIIB type-4" evidence="8">
    <location>
        <begin position="1"/>
        <end position="162"/>
    </location>
</feature>
<dbReference type="GO" id="GO:0016301">
    <property type="term" value="F:kinase activity"/>
    <property type="evidence" value="ECO:0007669"/>
    <property type="project" value="UniProtKB-KW"/>
</dbReference>
<keyword evidence="5" id="KW-0808">Transferase</keyword>
<keyword evidence="7" id="KW-0418">Kinase</keyword>
<evidence type="ECO:0000256" key="6">
    <source>
        <dbReference type="ARBA" id="ARBA00022683"/>
    </source>
</evidence>
<dbReference type="GO" id="GO:0009401">
    <property type="term" value="P:phosphoenolpyruvate-dependent sugar phosphotransferase system"/>
    <property type="evidence" value="ECO:0007669"/>
    <property type="project" value="UniProtKB-KW"/>
</dbReference>
<keyword evidence="4" id="KW-0762">Sugar transport</keyword>
<evidence type="ECO:0000256" key="2">
    <source>
        <dbReference type="ARBA" id="ARBA00022448"/>
    </source>
</evidence>
<gene>
    <name evidence="9" type="ORF">EDD63_1614</name>
</gene>
<keyword evidence="10" id="KW-1185">Reference proteome</keyword>
<dbReference type="AlphaFoldDB" id="A0A4R7ZA94"/>
<dbReference type="Pfam" id="PF03830">
    <property type="entry name" value="PTSIIB_sorb"/>
    <property type="match status" value="1"/>
</dbReference>
<evidence type="ECO:0000256" key="7">
    <source>
        <dbReference type="ARBA" id="ARBA00022777"/>
    </source>
</evidence>
<name>A0A4R7ZA94_9FIRM</name>
<evidence type="ECO:0000256" key="3">
    <source>
        <dbReference type="ARBA" id="ARBA00022490"/>
    </source>
</evidence>